<dbReference type="PANTHER" id="PTHR11571">
    <property type="entry name" value="GLUTATHIONE S-TRANSFERASE"/>
    <property type="match status" value="1"/>
</dbReference>
<dbReference type="InterPro" id="IPR004046">
    <property type="entry name" value="GST_C"/>
</dbReference>
<dbReference type="Proteomes" id="UP001461498">
    <property type="component" value="Unassembled WGS sequence"/>
</dbReference>
<protein>
    <recommendedName>
        <fullName evidence="1">glutathione transferase</fullName>
        <ecNumber evidence="1">2.5.1.18</ecNumber>
    </recommendedName>
</protein>
<reference evidence="5 6" key="1">
    <citation type="submission" date="2022-12" db="EMBL/GenBank/DDBJ databases">
        <title>Chromosome-level genome assembly of true bugs.</title>
        <authorList>
            <person name="Ma L."/>
            <person name="Li H."/>
        </authorList>
    </citation>
    <scope>NUCLEOTIDE SEQUENCE [LARGE SCALE GENOMIC DNA]</scope>
    <source>
        <strain evidence="5">Lab_2022b</strain>
    </source>
</reference>
<dbReference type="InterPro" id="IPR050213">
    <property type="entry name" value="GST_superfamily"/>
</dbReference>
<comment type="catalytic activity">
    <reaction evidence="3">
        <text>RX + glutathione = an S-substituted glutathione + a halide anion + H(+)</text>
        <dbReference type="Rhea" id="RHEA:16437"/>
        <dbReference type="ChEBI" id="CHEBI:15378"/>
        <dbReference type="ChEBI" id="CHEBI:16042"/>
        <dbReference type="ChEBI" id="CHEBI:17792"/>
        <dbReference type="ChEBI" id="CHEBI:57925"/>
        <dbReference type="ChEBI" id="CHEBI:90779"/>
        <dbReference type="EC" id="2.5.1.18"/>
    </reaction>
</comment>
<evidence type="ECO:0000256" key="3">
    <source>
        <dbReference type="ARBA" id="ARBA00047960"/>
    </source>
</evidence>
<dbReference type="EC" id="2.5.1.18" evidence="1"/>
<dbReference type="InterPro" id="IPR036282">
    <property type="entry name" value="Glutathione-S-Trfase_C_sf"/>
</dbReference>
<organism evidence="5 6">
    <name type="scientific">Rhynocoris fuscipes</name>
    <dbReference type="NCBI Taxonomy" id="488301"/>
    <lineage>
        <taxon>Eukaryota</taxon>
        <taxon>Metazoa</taxon>
        <taxon>Ecdysozoa</taxon>
        <taxon>Arthropoda</taxon>
        <taxon>Hexapoda</taxon>
        <taxon>Insecta</taxon>
        <taxon>Pterygota</taxon>
        <taxon>Neoptera</taxon>
        <taxon>Paraneoptera</taxon>
        <taxon>Hemiptera</taxon>
        <taxon>Heteroptera</taxon>
        <taxon>Panheteroptera</taxon>
        <taxon>Cimicomorpha</taxon>
        <taxon>Reduviidae</taxon>
        <taxon>Harpactorinae</taxon>
        <taxon>Harpactorini</taxon>
        <taxon>Rhynocoris</taxon>
    </lineage>
</organism>
<evidence type="ECO:0000256" key="2">
    <source>
        <dbReference type="ARBA" id="ARBA00022679"/>
    </source>
</evidence>
<dbReference type="GO" id="GO:0006749">
    <property type="term" value="P:glutathione metabolic process"/>
    <property type="evidence" value="ECO:0007669"/>
    <property type="project" value="TreeGrafter"/>
</dbReference>
<dbReference type="Pfam" id="PF14497">
    <property type="entry name" value="GST_C_3"/>
    <property type="match status" value="1"/>
</dbReference>
<keyword evidence="2" id="KW-0808">Transferase</keyword>
<gene>
    <name evidence="5" type="ORF">O3M35_008724</name>
</gene>
<dbReference type="PROSITE" id="PS50405">
    <property type="entry name" value="GST_CTER"/>
    <property type="match status" value="1"/>
</dbReference>
<comment type="caution">
    <text evidence="5">The sequence shown here is derived from an EMBL/GenBank/DDBJ whole genome shotgun (WGS) entry which is preliminary data.</text>
</comment>
<evidence type="ECO:0000313" key="5">
    <source>
        <dbReference type="EMBL" id="KAK9506865.1"/>
    </source>
</evidence>
<proteinExistence type="predicted"/>
<feature type="domain" description="GST C-terminal" evidence="4">
    <location>
        <begin position="1"/>
        <end position="82"/>
    </location>
</feature>
<dbReference type="EMBL" id="JAPXFL010000005">
    <property type="protein sequence ID" value="KAK9506865.1"/>
    <property type="molecule type" value="Genomic_DNA"/>
</dbReference>
<dbReference type="CDD" id="cd03192">
    <property type="entry name" value="GST_C_Sigma_like"/>
    <property type="match status" value="1"/>
</dbReference>
<sequence>MKEVIPYYLKRFERIVKENHGFAVGDSVTWADFAFAVSLENFELIFGNGSLEPYPNLRALKNMVFSLPNIKAWVDKRPKTEF</sequence>
<name>A0AAW1DEN0_9HEMI</name>
<dbReference type="Gene3D" id="1.20.1050.10">
    <property type="match status" value="1"/>
</dbReference>
<dbReference type="AlphaFoldDB" id="A0AAW1DEN0"/>
<evidence type="ECO:0000256" key="1">
    <source>
        <dbReference type="ARBA" id="ARBA00012452"/>
    </source>
</evidence>
<dbReference type="InterPro" id="IPR010987">
    <property type="entry name" value="Glutathione-S-Trfase_C-like"/>
</dbReference>
<accession>A0AAW1DEN0</accession>
<dbReference type="GO" id="GO:0004364">
    <property type="term" value="F:glutathione transferase activity"/>
    <property type="evidence" value="ECO:0007669"/>
    <property type="project" value="UniProtKB-EC"/>
</dbReference>
<evidence type="ECO:0000259" key="4">
    <source>
        <dbReference type="PROSITE" id="PS50405"/>
    </source>
</evidence>
<evidence type="ECO:0000313" key="6">
    <source>
        <dbReference type="Proteomes" id="UP001461498"/>
    </source>
</evidence>
<keyword evidence="6" id="KW-1185">Reference proteome</keyword>
<dbReference type="SUPFAM" id="SSF47616">
    <property type="entry name" value="GST C-terminal domain-like"/>
    <property type="match status" value="1"/>
</dbReference>
<dbReference type="PANTHER" id="PTHR11571:SF224">
    <property type="entry name" value="HEMATOPOIETIC PROSTAGLANDIN D SYNTHASE"/>
    <property type="match status" value="1"/>
</dbReference>